<name>A0A329KZH4_9MYCO</name>
<dbReference type="AlphaFoldDB" id="A0A329KZH4"/>
<reference evidence="2 3" key="1">
    <citation type="submission" date="2018-06" db="EMBL/GenBank/DDBJ databases">
        <title>NTM in soil in Japan.</title>
        <authorList>
            <person name="Ohya K."/>
        </authorList>
    </citation>
    <scope>NUCLEOTIDE SEQUENCE [LARGE SCALE GENOMIC DNA]</scope>
    <source>
        <strain evidence="2 3">GF76</strain>
    </source>
</reference>
<proteinExistence type="predicted"/>
<evidence type="ECO:0000313" key="2">
    <source>
        <dbReference type="EMBL" id="RAV00791.1"/>
    </source>
</evidence>
<accession>A0A329KZH4</accession>
<dbReference type="EMBL" id="QMEU01000001">
    <property type="protein sequence ID" value="RAV00791.1"/>
    <property type="molecule type" value="Genomic_DNA"/>
</dbReference>
<gene>
    <name evidence="2" type="ORF">DQP58_00795</name>
</gene>
<protein>
    <submittedName>
        <fullName evidence="2">Uncharacterized protein</fullName>
    </submittedName>
</protein>
<evidence type="ECO:0000313" key="3">
    <source>
        <dbReference type="Proteomes" id="UP000250347"/>
    </source>
</evidence>
<feature type="region of interest" description="Disordered" evidence="1">
    <location>
        <begin position="44"/>
        <end position="67"/>
    </location>
</feature>
<comment type="caution">
    <text evidence="2">The sequence shown here is derived from an EMBL/GenBank/DDBJ whole genome shotgun (WGS) entry which is preliminary data.</text>
</comment>
<organism evidence="2 3">
    <name type="scientific">Mycobacterium colombiense</name>
    <dbReference type="NCBI Taxonomy" id="339268"/>
    <lineage>
        <taxon>Bacteria</taxon>
        <taxon>Bacillati</taxon>
        <taxon>Actinomycetota</taxon>
        <taxon>Actinomycetes</taxon>
        <taxon>Mycobacteriales</taxon>
        <taxon>Mycobacteriaceae</taxon>
        <taxon>Mycobacterium</taxon>
        <taxon>Mycobacterium avium complex (MAC)</taxon>
    </lineage>
</organism>
<sequence>MARTGVPAGKLARPRQFLADGFRAHRLVYGASFLALRTISGDVRNPRDDPKALSKLRECAERPPDLA</sequence>
<dbReference type="Proteomes" id="UP000250347">
    <property type="component" value="Unassembled WGS sequence"/>
</dbReference>
<evidence type="ECO:0000256" key="1">
    <source>
        <dbReference type="SAM" id="MobiDB-lite"/>
    </source>
</evidence>